<keyword evidence="3" id="KW-1185">Reference proteome</keyword>
<name>A0A6I4MJ17_9ACTN</name>
<dbReference type="InterPro" id="IPR007138">
    <property type="entry name" value="ABM_dom"/>
</dbReference>
<reference evidence="2" key="1">
    <citation type="submission" date="2019-12" db="EMBL/GenBank/DDBJ databases">
        <title>Actinomadura physcomitrii sp. nov., a novel actinomycete isolated from moss [Physcomitrium sphaericum (Ludw) Fuernr].</title>
        <authorList>
            <person name="Zhuang X."/>
        </authorList>
    </citation>
    <scope>NUCLEOTIDE SEQUENCE [LARGE SCALE GENOMIC DNA]</scope>
    <source>
        <strain evidence="2">LD22</strain>
    </source>
</reference>
<accession>A0A6I4MJ17</accession>
<gene>
    <name evidence="2" type="ORF">F8568_025465</name>
</gene>
<feature type="domain" description="ABM" evidence="1">
    <location>
        <begin position="115"/>
        <end position="205"/>
    </location>
</feature>
<dbReference type="RefSeq" id="WP_151596212.1">
    <property type="nucleotide sequence ID" value="NZ_WBMS02000021.1"/>
</dbReference>
<evidence type="ECO:0000313" key="2">
    <source>
        <dbReference type="EMBL" id="MWA03671.1"/>
    </source>
</evidence>
<dbReference type="SUPFAM" id="SSF54909">
    <property type="entry name" value="Dimeric alpha+beta barrel"/>
    <property type="match status" value="2"/>
</dbReference>
<dbReference type="EMBL" id="WBMS02000021">
    <property type="protein sequence ID" value="MWA03671.1"/>
    <property type="molecule type" value="Genomic_DNA"/>
</dbReference>
<comment type="caution">
    <text evidence="2">The sequence shown here is derived from an EMBL/GenBank/DDBJ whole genome shotgun (WGS) entry which is preliminary data.</text>
</comment>
<dbReference type="Pfam" id="PF03992">
    <property type="entry name" value="ABM"/>
    <property type="match status" value="2"/>
</dbReference>
<dbReference type="AlphaFoldDB" id="A0A6I4MJ17"/>
<protein>
    <recommendedName>
        <fullName evidence="1">ABM domain-containing protein</fullName>
    </recommendedName>
</protein>
<organism evidence="2 3">
    <name type="scientific">Actinomadura physcomitrii</name>
    <dbReference type="NCBI Taxonomy" id="2650748"/>
    <lineage>
        <taxon>Bacteria</taxon>
        <taxon>Bacillati</taxon>
        <taxon>Actinomycetota</taxon>
        <taxon>Actinomycetes</taxon>
        <taxon>Streptosporangiales</taxon>
        <taxon>Thermomonosporaceae</taxon>
        <taxon>Actinomadura</taxon>
    </lineage>
</organism>
<dbReference type="PROSITE" id="PS51725">
    <property type="entry name" value="ABM"/>
    <property type="match status" value="1"/>
</dbReference>
<sequence>MDEPIIAIARFSLKEAYRAETERFEKAMDRFRTAVAGAAGLRRTLLLRGAGQPGEYALLTWWRDADAHRSVIGELSFFVEVTGELMLLGDLTAAKAVTLDGYVAPGADPAEAGIVAYTDFTLDDPASAEGFQRGFASKADFMRAQDGFVAQEFLQSKSQAGGYVNLGWWRDMGALQASFRKPEFAEDVQKTAAVAAVRPAVFEVMSDSVFAAT</sequence>
<proteinExistence type="predicted"/>
<evidence type="ECO:0000259" key="1">
    <source>
        <dbReference type="PROSITE" id="PS51725"/>
    </source>
</evidence>
<evidence type="ECO:0000313" key="3">
    <source>
        <dbReference type="Proteomes" id="UP000462055"/>
    </source>
</evidence>
<dbReference type="Proteomes" id="UP000462055">
    <property type="component" value="Unassembled WGS sequence"/>
</dbReference>
<dbReference type="InterPro" id="IPR011008">
    <property type="entry name" value="Dimeric_a/b-barrel"/>
</dbReference>
<dbReference type="Gene3D" id="3.30.70.100">
    <property type="match status" value="2"/>
</dbReference>